<organism evidence="2 4">
    <name type="scientific">Chryseobacterium muglaense</name>
    <dbReference type="NCBI Taxonomy" id="2893752"/>
    <lineage>
        <taxon>Bacteria</taxon>
        <taxon>Pseudomonadati</taxon>
        <taxon>Bacteroidota</taxon>
        <taxon>Flavobacteriia</taxon>
        <taxon>Flavobacteriales</taxon>
        <taxon>Weeksellaceae</taxon>
        <taxon>Chryseobacterium group</taxon>
        <taxon>Chryseobacterium</taxon>
    </lineage>
</organism>
<sequence length="337" mass="39293">MDKKELIKRWKTEEGKLLLELVKHNLESGQSLSLIPNIEKYNGRWDLRGSELSILRKERKIETSGHSFLQKLGSLKLKKVNLESIDFSYCNLNYTWIEKCIISNCIFIETKAKELYIIATDFNNCIFKKTDLSYSFLNENIGTNSGVFRNVEFIETNLKECSFCFPVIENCLFADCLLYATNFNGSRFANSKFTGEVNGSIFSGYPQRVNKSLFGIFNRINEKDFFNKMTNIDFSEAHMVGVSFINSIDLNRCIFPNNENYIIVKDIYTTFSKARELINREWNLEERRIANNLIDNLSLSNNRLQQKMDLVDKFLLIDNGKMQKFGEKFFNLIKRIA</sequence>
<reference evidence="3" key="2">
    <citation type="submission" date="2023-07" db="EMBL/GenBank/DDBJ databases">
        <title>Description of novel Chryseobacterium sp. strain C-2.</title>
        <authorList>
            <person name="Saticioglu I.B."/>
        </authorList>
    </citation>
    <scope>NUCLEOTIDE SEQUENCE [LARGE SCALE GENOMIC DNA]</scope>
    <source>
        <strain evidence="3">C-2</strain>
    </source>
</reference>
<accession>A0A9Q3V170</accession>
<dbReference type="EMBL" id="JAJJML010000004">
    <property type="protein sequence ID" value="MCC9037094.1"/>
    <property type="molecule type" value="Genomic_DNA"/>
</dbReference>
<dbReference type="EMBL" id="JACXXP010000031">
    <property type="protein sequence ID" value="MBD3906405.1"/>
    <property type="molecule type" value="Genomic_DNA"/>
</dbReference>
<gene>
    <name evidence="1" type="ORF">IEW27_17620</name>
    <name evidence="2" type="ORF">LNP80_23050</name>
</gene>
<dbReference type="Proteomes" id="UP000603715">
    <property type="component" value="Unassembled WGS sequence"/>
</dbReference>
<protein>
    <submittedName>
        <fullName evidence="2">Pentapeptide repeat-containing protein</fullName>
    </submittedName>
</protein>
<dbReference type="RefSeq" id="WP_191180820.1">
    <property type="nucleotide sequence ID" value="NZ_JACXXP010000031.1"/>
</dbReference>
<reference evidence="2" key="1">
    <citation type="submission" date="2021-11" db="EMBL/GenBank/DDBJ databases">
        <title>Description of novel Chryseobacterium species.</title>
        <authorList>
            <person name="Saticioglu I.B."/>
            <person name="Ay H."/>
            <person name="Altun S."/>
            <person name="Duman M."/>
        </authorList>
    </citation>
    <scope>NUCLEOTIDE SEQUENCE</scope>
    <source>
        <strain evidence="2">C-39</strain>
    </source>
</reference>
<keyword evidence="3" id="KW-1185">Reference proteome</keyword>
<evidence type="ECO:0000313" key="4">
    <source>
        <dbReference type="Proteomes" id="UP001107960"/>
    </source>
</evidence>
<evidence type="ECO:0000313" key="1">
    <source>
        <dbReference type="EMBL" id="MBD3906405.1"/>
    </source>
</evidence>
<dbReference type="Proteomes" id="UP001107960">
    <property type="component" value="Unassembled WGS sequence"/>
</dbReference>
<evidence type="ECO:0000313" key="2">
    <source>
        <dbReference type="EMBL" id="MCC9037094.1"/>
    </source>
</evidence>
<dbReference type="Gene3D" id="2.160.20.80">
    <property type="entry name" value="E3 ubiquitin-protein ligase SopA"/>
    <property type="match status" value="2"/>
</dbReference>
<evidence type="ECO:0000313" key="3">
    <source>
        <dbReference type="Proteomes" id="UP000603715"/>
    </source>
</evidence>
<reference evidence="1" key="3">
    <citation type="submission" date="2024-05" db="EMBL/GenBank/DDBJ databases">
        <title>Description of novel Chryseobacterium sp. strain C-2.</title>
        <authorList>
            <person name="Saticioglu I.B."/>
        </authorList>
    </citation>
    <scope>NUCLEOTIDE SEQUENCE</scope>
    <source>
        <strain evidence="1">C-2</strain>
    </source>
</reference>
<dbReference type="AlphaFoldDB" id="A0A9Q3V170"/>
<comment type="caution">
    <text evidence="2">The sequence shown here is derived from an EMBL/GenBank/DDBJ whole genome shotgun (WGS) entry which is preliminary data.</text>
</comment>
<proteinExistence type="predicted"/>
<dbReference type="SUPFAM" id="SSF141571">
    <property type="entry name" value="Pentapeptide repeat-like"/>
    <property type="match status" value="1"/>
</dbReference>
<name>A0A9Q3V170_9FLAO</name>